<evidence type="ECO:0000313" key="3">
    <source>
        <dbReference type="Proteomes" id="UP000325577"/>
    </source>
</evidence>
<keyword evidence="1" id="KW-0539">Nucleus</keyword>
<evidence type="ECO:0000256" key="1">
    <source>
        <dbReference type="ARBA" id="ARBA00023242"/>
    </source>
</evidence>
<organism evidence="2 3">
    <name type="scientific">Nyssa sinensis</name>
    <dbReference type="NCBI Taxonomy" id="561372"/>
    <lineage>
        <taxon>Eukaryota</taxon>
        <taxon>Viridiplantae</taxon>
        <taxon>Streptophyta</taxon>
        <taxon>Embryophyta</taxon>
        <taxon>Tracheophyta</taxon>
        <taxon>Spermatophyta</taxon>
        <taxon>Magnoliopsida</taxon>
        <taxon>eudicotyledons</taxon>
        <taxon>Gunneridae</taxon>
        <taxon>Pentapetalae</taxon>
        <taxon>asterids</taxon>
        <taxon>Cornales</taxon>
        <taxon>Nyssaceae</taxon>
        <taxon>Nyssa</taxon>
    </lineage>
</organism>
<name>A0A5J4ZCD9_9ASTE</name>
<gene>
    <name evidence="2" type="ORF">F0562_019269</name>
</gene>
<evidence type="ECO:0000313" key="2">
    <source>
        <dbReference type="EMBL" id="KAA8516090.1"/>
    </source>
</evidence>
<dbReference type="EMBL" id="CM018052">
    <property type="protein sequence ID" value="KAA8516090.1"/>
    <property type="molecule type" value="Genomic_DNA"/>
</dbReference>
<protein>
    <submittedName>
        <fullName evidence="2">Uncharacterized protein</fullName>
    </submittedName>
</protein>
<proteinExistence type="predicted"/>
<sequence length="192" mass="20908">MGQLNMYLPLRPKRKAAHPYPQKGSKNASVVSQVTGPFPSSAALLEPGYGFRPDSLSVPRNPVSSMALTSWTYTTVPPVSVSRVVKDDVELTVPTVAHNCSSSSSNESVPRIWPIGDANDPRLGKHDKPMRVVPDFAEVYSFIGGIFDPDTSGHLQKLKKLDPINVETVMLTKNLSVNLTSPEFDDHVALLV</sequence>
<keyword evidence="3" id="KW-1185">Reference proteome</keyword>
<dbReference type="Pfam" id="PF24904">
    <property type="entry name" value="RVE6"/>
    <property type="match status" value="1"/>
</dbReference>
<reference evidence="2 3" key="1">
    <citation type="submission" date="2019-09" db="EMBL/GenBank/DDBJ databases">
        <title>A chromosome-level genome assembly of the Chinese tupelo Nyssa sinensis.</title>
        <authorList>
            <person name="Yang X."/>
            <person name="Kang M."/>
            <person name="Yang Y."/>
            <person name="Xiong H."/>
            <person name="Wang M."/>
            <person name="Zhang Z."/>
            <person name="Wang Z."/>
            <person name="Wu H."/>
            <person name="Ma T."/>
            <person name="Liu J."/>
            <person name="Xi Z."/>
        </authorList>
    </citation>
    <scope>NUCLEOTIDE SEQUENCE [LARGE SCALE GENOMIC DNA]</scope>
    <source>
        <strain evidence="2">J267</strain>
        <tissue evidence="2">Leaf</tissue>
    </source>
</reference>
<dbReference type="PANTHER" id="PTHR12802:SF167">
    <property type="entry name" value="PROTEIN REVEILLE 5"/>
    <property type="match status" value="1"/>
</dbReference>
<accession>A0A5J4ZCD9</accession>
<dbReference type="AlphaFoldDB" id="A0A5J4ZCD9"/>
<dbReference type="PANTHER" id="PTHR12802">
    <property type="entry name" value="SWI/SNF COMPLEX-RELATED"/>
    <property type="match status" value="1"/>
</dbReference>
<dbReference type="OrthoDB" id="118550at2759"/>
<dbReference type="Proteomes" id="UP000325577">
    <property type="component" value="Linkage Group LG9"/>
</dbReference>